<dbReference type="Gene3D" id="3.40.50.2300">
    <property type="match status" value="2"/>
</dbReference>
<comment type="subcellular location">
    <subcellularLocation>
        <location evidence="1">Cell envelope</location>
    </subcellularLocation>
</comment>
<evidence type="ECO:0000256" key="3">
    <source>
        <dbReference type="SAM" id="MobiDB-lite"/>
    </source>
</evidence>
<dbReference type="InterPro" id="IPR050555">
    <property type="entry name" value="Bact_Solute-Bind_Prot2"/>
</dbReference>
<reference evidence="5 6" key="1">
    <citation type="submission" date="2019-03" db="EMBL/GenBank/DDBJ databases">
        <title>Draft genome sequences of novel Actinobacteria.</title>
        <authorList>
            <person name="Sahin N."/>
            <person name="Ay H."/>
            <person name="Saygin H."/>
        </authorList>
    </citation>
    <scope>NUCLEOTIDE SEQUENCE [LARGE SCALE GENOMIC DNA]</scope>
    <source>
        <strain evidence="5 6">5K138</strain>
    </source>
</reference>
<dbReference type="GO" id="GO:0030246">
    <property type="term" value="F:carbohydrate binding"/>
    <property type="evidence" value="ECO:0007669"/>
    <property type="project" value="TreeGrafter"/>
</dbReference>
<evidence type="ECO:0000256" key="2">
    <source>
        <dbReference type="ARBA" id="ARBA00007639"/>
    </source>
</evidence>
<evidence type="ECO:0000259" key="4">
    <source>
        <dbReference type="Pfam" id="PF13407"/>
    </source>
</evidence>
<dbReference type="InterPro" id="IPR025997">
    <property type="entry name" value="SBP_2_dom"/>
</dbReference>
<dbReference type="PANTHER" id="PTHR30036:SF7">
    <property type="entry name" value="ABC TRANSPORTER PERIPLASMIC-BINDING PROTEIN YPHF"/>
    <property type="match status" value="1"/>
</dbReference>
<dbReference type="GO" id="GO:0030288">
    <property type="term" value="C:outer membrane-bounded periplasmic space"/>
    <property type="evidence" value="ECO:0007669"/>
    <property type="project" value="TreeGrafter"/>
</dbReference>
<keyword evidence="6" id="KW-1185">Reference proteome</keyword>
<evidence type="ECO:0000313" key="6">
    <source>
        <dbReference type="Proteomes" id="UP000294739"/>
    </source>
</evidence>
<feature type="domain" description="Periplasmic binding protein" evidence="4">
    <location>
        <begin position="86"/>
        <end position="330"/>
    </location>
</feature>
<name>A0A4R5DJA7_9ACTN</name>
<dbReference type="SUPFAM" id="SSF53822">
    <property type="entry name" value="Periplasmic binding protein-like I"/>
    <property type="match status" value="1"/>
</dbReference>
<evidence type="ECO:0000313" key="5">
    <source>
        <dbReference type="EMBL" id="TDE10643.1"/>
    </source>
</evidence>
<organism evidence="5 6">
    <name type="scientific">Jiangella asiatica</name>
    <dbReference type="NCBI Taxonomy" id="2530372"/>
    <lineage>
        <taxon>Bacteria</taxon>
        <taxon>Bacillati</taxon>
        <taxon>Actinomycetota</taxon>
        <taxon>Actinomycetes</taxon>
        <taxon>Jiangellales</taxon>
        <taxon>Jiangellaceae</taxon>
        <taxon>Jiangella</taxon>
    </lineage>
</organism>
<evidence type="ECO:0000256" key="1">
    <source>
        <dbReference type="ARBA" id="ARBA00004196"/>
    </source>
</evidence>
<dbReference type="InParanoid" id="A0A4R5DJA7"/>
<dbReference type="PANTHER" id="PTHR30036">
    <property type="entry name" value="D-XYLOSE-BINDING PERIPLASMIC PROTEIN"/>
    <property type="match status" value="1"/>
</dbReference>
<comment type="similarity">
    <text evidence="2">Belongs to the bacterial solute-binding protein 2 family.</text>
</comment>
<dbReference type="Pfam" id="PF13407">
    <property type="entry name" value="Peripla_BP_4"/>
    <property type="match status" value="1"/>
</dbReference>
<sequence>MTRRHRPDRATTRPRLRSSPRRDASPPRLRSVPRRDASPPRLRAALAVVLAVTAAACSSSGGREAEEERERAAEAGNAGPPQYTVAFVTHEAPGDTFWTIVRAGAEEAAARHNIELVYSNDPEGLRQANLVQNAVDSQVDGIAVTMNKPDAMTPAVQQAVEAGIPVVGVNSGMDAWQNAGAIMFFGQDETIAGQAAGERLSEEGVSSVLCVLHEQGSVSLEARCDGAASTFTGTIEKLYVDGTNMPSVRSTIQAKLAEDPGIERVLTLGAPFAVTAVQSVADAGSAAQVVTFDTNAELVAAIEAGDVLWAVDQQPYLQGYLAVSGLWLQITNGNDIGGGEAVLTGPSFITSENIDAIAEYAQRGTR</sequence>
<feature type="region of interest" description="Disordered" evidence="3">
    <location>
        <begin position="57"/>
        <end position="80"/>
    </location>
</feature>
<proteinExistence type="inferred from homology"/>
<dbReference type="AlphaFoldDB" id="A0A4R5DJA7"/>
<accession>A0A4R5DJA7</accession>
<dbReference type="OrthoDB" id="257716at2"/>
<protein>
    <submittedName>
        <fullName evidence="5">Sugar ABC transporter substrate-binding protein</fullName>
    </submittedName>
</protein>
<feature type="compositionally biased region" description="Basic residues" evidence="3">
    <location>
        <begin position="1"/>
        <end position="19"/>
    </location>
</feature>
<dbReference type="EMBL" id="SMKZ01000013">
    <property type="protein sequence ID" value="TDE10643.1"/>
    <property type="molecule type" value="Genomic_DNA"/>
</dbReference>
<gene>
    <name evidence="5" type="ORF">E1269_11245</name>
</gene>
<feature type="compositionally biased region" description="Basic and acidic residues" evidence="3">
    <location>
        <begin position="63"/>
        <end position="73"/>
    </location>
</feature>
<dbReference type="InterPro" id="IPR028082">
    <property type="entry name" value="Peripla_BP_I"/>
</dbReference>
<feature type="region of interest" description="Disordered" evidence="3">
    <location>
        <begin position="1"/>
        <end position="40"/>
    </location>
</feature>
<comment type="caution">
    <text evidence="5">The sequence shown here is derived from an EMBL/GenBank/DDBJ whole genome shotgun (WGS) entry which is preliminary data.</text>
</comment>
<dbReference type="Proteomes" id="UP000294739">
    <property type="component" value="Unassembled WGS sequence"/>
</dbReference>